<dbReference type="EMBL" id="SNRW01022687">
    <property type="protein sequence ID" value="KAA6363610.1"/>
    <property type="molecule type" value="Genomic_DNA"/>
</dbReference>
<keyword evidence="1" id="KW-0812">Transmembrane</keyword>
<protein>
    <recommendedName>
        <fullName evidence="4">Calcineurin-like phosphoesterase domain-containing protein</fullName>
    </recommendedName>
</protein>
<comment type="caution">
    <text evidence="2">The sequence shown here is derived from an EMBL/GenBank/DDBJ whole genome shotgun (WGS) entry which is preliminary data.</text>
</comment>
<organism evidence="2 3">
    <name type="scientific">Streblomastix strix</name>
    <dbReference type="NCBI Taxonomy" id="222440"/>
    <lineage>
        <taxon>Eukaryota</taxon>
        <taxon>Metamonada</taxon>
        <taxon>Preaxostyla</taxon>
        <taxon>Oxymonadida</taxon>
        <taxon>Streblomastigidae</taxon>
        <taxon>Streblomastix</taxon>
    </lineage>
</organism>
<proteinExistence type="predicted"/>
<name>A0A5J4U0B8_9EUKA</name>
<feature type="transmembrane region" description="Helical" evidence="1">
    <location>
        <begin position="12"/>
        <end position="33"/>
    </location>
</feature>
<reference evidence="2 3" key="1">
    <citation type="submission" date="2019-03" db="EMBL/GenBank/DDBJ databases">
        <title>Single cell metagenomics reveals metabolic interactions within the superorganism composed of flagellate Streblomastix strix and complex community of Bacteroidetes bacteria on its surface.</title>
        <authorList>
            <person name="Treitli S.C."/>
            <person name="Kolisko M."/>
            <person name="Husnik F."/>
            <person name="Keeling P."/>
            <person name="Hampl V."/>
        </authorList>
    </citation>
    <scope>NUCLEOTIDE SEQUENCE [LARGE SCALE GENOMIC DNA]</scope>
    <source>
        <strain evidence="2">ST1C</strain>
    </source>
</reference>
<accession>A0A5J4U0B8</accession>
<evidence type="ECO:0008006" key="4">
    <source>
        <dbReference type="Google" id="ProtNLM"/>
    </source>
</evidence>
<feature type="transmembrane region" description="Helical" evidence="1">
    <location>
        <begin position="48"/>
        <end position="75"/>
    </location>
</feature>
<keyword evidence="1" id="KW-1133">Transmembrane helix</keyword>
<gene>
    <name evidence="2" type="ORF">EZS28_040862</name>
</gene>
<dbReference type="Proteomes" id="UP000324800">
    <property type="component" value="Unassembled WGS sequence"/>
</dbReference>
<dbReference type="AlphaFoldDB" id="A0A5J4U0B8"/>
<evidence type="ECO:0000256" key="1">
    <source>
        <dbReference type="SAM" id="Phobius"/>
    </source>
</evidence>
<feature type="transmembrane region" description="Helical" evidence="1">
    <location>
        <begin position="87"/>
        <end position="108"/>
    </location>
</feature>
<keyword evidence="1" id="KW-0472">Membrane</keyword>
<evidence type="ECO:0000313" key="2">
    <source>
        <dbReference type="EMBL" id="KAA6363610.1"/>
    </source>
</evidence>
<evidence type="ECO:0000313" key="3">
    <source>
        <dbReference type="Proteomes" id="UP000324800"/>
    </source>
</evidence>
<sequence length="171" mass="19964">MFAIMAKQNKFKLVLVILTVLVLYFILFGYPIFRCLWWILDHFISKTWYFYFICIAVPIFLDIIALICTAIGFSIQSVKTRYFNHISTDYIIFVIILLPLIIICEFIFDFSSAALRYAWIVCIILLGICALYIILAHLNGALIMRKKNIYLKSTKIKQSLRIIHISDIHIG</sequence>
<feature type="non-terminal residue" evidence="2">
    <location>
        <position position="171"/>
    </location>
</feature>
<feature type="transmembrane region" description="Helical" evidence="1">
    <location>
        <begin position="114"/>
        <end position="138"/>
    </location>
</feature>